<reference evidence="2" key="1">
    <citation type="journal article" date="2020" name="Stud. Mycol.">
        <title>101 Dothideomycetes genomes: a test case for predicting lifestyles and emergence of pathogens.</title>
        <authorList>
            <person name="Haridas S."/>
            <person name="Albert R."/>
            <person name="Binder M."/>
            <person name="Bloem J."/>
            <person name="Labutti K."/>
            <person name="Salamov A."/>
            <person name="Andreopoulos B."/>
            <person name="Baker S."/>
            <person name="Barry K."/>
            <person name="Bills G."/>
            <person name="Bluhm B."/>
            <person name="Cannon C."/>
            <person name="Castanera R."/>
            <person name="Culley D."/>
            <person name="Daum C."/>
            <person name="Ezra D."/>
            <person name="Gonzalez J."/>
            <person name="Henrissat B."/>
            <person name="Kuo A."/>
            <person name="Liang C."/>
            <person name="Lipzen A."/>
            <person name="Lutzoni F."/>
            <person name="Magnuson J."/>
            <person name="Mondo S."/>
            <person name="Nolan M."/>
            <person name="Ohm R."/>
            <person name="Pangilinan J."/>
            <person name="Park H.-J."/>
            <person name="Ramirez L."/>
            <person name="Alfaro M."/>
            <person name="Sun H."/>
            <person name="Tritt A."/>
            <person name="Yoshinaga Y."/>
            <person name="Zwiers L.-H."/>
            <person name="Turgeon B."/>
            <person name="Goodwin S."/>
            <person name="Spatafora J."/>
            <person name="Crous P."/>
            <person name="Grigoriev I."/>
        </authorList>
    </citation>
    <scope>NUCLEOTIDE SEQUENCE</scope>
    <source>
        <strain evidence="2">CBS 125425</strain>
    </source>
</reference>
<dbReference type="Proteomes" id="UP000799444">
    <property type="component" value="Unassembled WGS sequence"/>
</dbReference>
<gene>
    <name evidence="2" type="ORF">EJ04DRAFT_524964</name>
</gene>
<organism evidence="2 3">
    <name type="scientific">Polyplosphaeria fusca</name>
    <dbReference type="NCBI Taxonomy" id="682080"/>
    <lineage>
        <taxon>Eukaryota</taxon>
        <taxon>Fungi</taxon>
        <taxon>Dikarya</taxon>
        <taxon>Ascomycota</taxon>
        <taxon>Pezizomycotina</taxon>
        <taxon>Dothideomycetes</taxon>
        <taxon>Pleosporomycetidae</taxon>
        <taxon>Pleosporales</taxon>
        <taxon>Tetraplosphaeriaceae</taxon>
        <taxon>Polyplosphaeria</taxon>
    </lineage>
</organism>
<feature type="compositionally biased region" description="Basic residues" evidence="1">
    <location>
        <begin position="201"/>
        <end position="212"/>
    </location>
</feature>
<accession>A0A9P4UZW5</accession>
<comment type="caution">
    <text evidence="2">The sequence shown here is derived from an EMBL/GenBank/DDBJ whole genome shotgun (WGS) entry which is preliminary data.</text>
</comment>
<keyword evidence="3" id="KW-1185">Reference proteome</keyword>
<evidence type="ECO:0000313" key="3">
    <source>
        <dbReference type="Proteomes" id="UP000799444"/>
    </source>
</evidence>
<feature type="region of interest" description="Disordered" evidence="1">
    <location>
        <begin position="459"/>
        <end position="491"/>
    </location>
</feature>
<feature type="region of interest" description="Disordered" evidence="1">
    <location>
        <begin position="201"/>
        <end position="260"/>
    </location>
</feature>
<name>A0A9P4UZW5_9PLEO</name>
<feature type="region of interest" description="Disordered" evidence="1">
    <location>
        <begin position="525"/>
        <end position="553"/>
    </location>
</feature>
<protein>
    <submittedName>
        <fullName evidence="2">Uncharacterized protein</fullName>
    </submittedName>
</protein>
<feature type="compositionally biased region" description="Polar residues" evidence="1">
    <location>
        <begin position="463"/>
        <end position="485"/>
    </location>
</feature>
<evidence type="ECO:0000313" key="2">
    <source>
        <dbReference type="EMBL" id="KAF2732854.1"/>
    </source>
</evidence>
<dbReference type="AlphaFoldDB" id="A0A9P4UZW5"/>
<dbReference type="EMBL" id="ML996170">
    <property type="protein sequence ID" value="KAF2732854.1"/>
    <property type="molecule type" value="Genomic_DNA"/>
</dbReference>
<feature type="compositionally biased region" description="Low complexity" evidence="1">
    <location>
        <begin position="346"/>
        <end position="357"/>
    </location>
</feature>
<feature type="region of interest" description="Disordered" evidence="1">
    <location>
        <begin position="424"/>
        <end position="444"/>
    </location>
</feature>
<proteinExistence type="predicted"/>
<evidence type="ECO:0000256" key="1">
    <source>
        <dbReference type="SAM" id="MobiDB-lite"/>
    </source>
</evidence>
<feature type="compositionally biased region" description="Polar residues" evidence="1">
    <location>
        <begin position="326"/>
        <end position="343"/>
    </location>
</feature>
<feature type="compositionally biased region" description="Low complexity" evidence="1">
    <location>
        <begin position="213"/>
        <end position="223"/>
    </location>
</feature>
<feature type="region of interest" description="Disordered" evidence="1">
    <location>
        <begin position="307"/>
        <end position="359"/>
    </location>
</feature>
<sequence length="571" mass="62129">MLDMHVEMGYNMLTRQEMIQVFRAIPAGLNAEAPASRVYHPHLARPGSPAVLFTSTTPQTGGMFDLWTQAVTLKELQRLRNTSEGVEIEQGEQGMKGRELQLVNAGKHVNPFSDIATGIVPSILHRPVPKPLSEIMGMKVDKTMIAKTDAEMLAKTGAEPKLDIAGDASSAPLPQIPQELVLEKGKWKKWWSYELLYGERPKKRHRKSKSKSKASAMDSKNSSESMPKAPTESSGAQQSSSQKDNPAQVASPIPSLPESIFTEQVDGTSKLERTESTAQDVGALLQLNKTDTTGQQGKADREDMLGYVPQNESPYSGVPSPFLPTVEQSPMRSSSEGSIQQPHPLSMTASASRMSSTPKMTPELFRGIEDYAAVLSRNSAGSTSTSGALGREYAVKGSASELTLSGIPGYSSFRSADELSRAGSTYYSSRDNGNASTSSYSPYQSADELTHLRDIRSGLVDTDTGSTSSYSPPQASTPQPFQPQVSPYEPHNQALSGMISEIQRSVDNLSETMTAAVRDTVRAELRESEENQAKEKKRQEQQTERELGSMSEDIRKIQEELHKIRGGPSGA</sequence>
<feature type="compositionally biased region" description="Polar residues" evidence="1">
    <location>
        <begin position="231"/>
        <end position="245"/>
    </location>
</feature>